<sequence>MLFTFEHLLGALILGLAGAIIGKKITKDKKKSYIIGAIVCVLTIIIKLMTLYL</sequence>
<dbReference type="AlphaFoldDB" id="A0A9D1N659"/>
<reference evidence="2" key="1">
    <citation type="submission" date="2020-10" db="EMBL/GenBank/DDBJ databases">
        <authorList>
            <person name="Gilroy R."/>
        </authorList>
    </citation>
    <scope>NUCLEOTIDE SEQUENCE</scope>
    <source>
        <strain evidence="2">ChiSjej4B22-8349</strain>
    </source>
</reference>
<evidence type="ECO:0000313" key="2">
    <source>
        <dbReference type="EMBL" id="HIU95848.1"/>
    </source>
</evidence>
<proteinExistence type="predicted"/>
<evidence type="ECO:0000313" key="3">
    <source>
        <dbReference type="Proteomes" id="UP000824130"/>
    </source>
</evidence>
<name>A0A9D1N659_9FIRM</name>
<gene>
    <name evidence="2" type="ORF">IAD25_03955</name>
</gene>
<dbReference type="EMBL" id="DVOB01000087">
    <property type="protein sequence ID" value="HIU95848.1"/>
    <property type="molecule type" value="Genomic_DNA"/>
</dbReference>
<keyword evidence="1" id="KW-0472">Membrane</keyword>
<protein>
    <submittedName>
        <fullName evidence="2">Uncharacterized protein</fullName>
    </submittedName>
</protein>
<reference evidence="2" key="2">
    <citation type="journal article" date="2021" name="PeerJ">
        <title>Extensive microbial diversity within the chicken gut microbiome revealed by metagenomics and culture.</title>
        <authorList>
            <person name="Gilroy R."/>
            <person name="Ravi A."/>
            <person name="Getino M."/>
            <person name="Pursley I."/>
            <person name="Horton D.L."/>
            <person name="Alikhan N.F."/>
            <person name="Baker D."/>
            <person name="Gharbi K."/>
            <person name="Hall N."/>
            <person name="Watson M."/>
            <person name="Adriaenssens E.M."/>
            <person name="Foster-Nyarko E."/>
            <person name="Jarju S."/>
            <person name="Secka A."/>
            <person name="Antonio M."/>
            <person name="Oren A."/>
            <person name="Chaudhuri R.R."/>
            <person name="La Ragione R."/>
            <person name="Hildebrand F."/>
            <person name="Pallen M.J."/>
        </authorList>
    </citation>
    <scope>NUCLEOTIDE SEQUENCE</scope>
    <source>
        <strain evidence="2">ChiSjej4B22-8349</strain>
    </source>
</reference>
<evidence type="ECO:0000256" key="1">
    <source>
        <dbReference type="SAM" id="Phobius"/>
    </source>
</evidence>
<accession>A0A9D1N659</accession>
<keyword evidence="1" id="KW-1133">Transmembrane helix</keyword>
<keyword evidence="1" id="KW-0812">Transmembrane</keyword>
<dbReference type="Proteomes" id="UP000824130">
    <property type="component" value="Unassembled WGS sequence"/>
</dbReference>
<organism evidence="2 3">
    <name type="scientific">Candidatus Allocopromorpha excrementipullorum</name>
    <dbReference type="NCBI Taxonomy" id="2840743"/>
    <lineage>
        <taxon>Bacteria</taxon>
        <taxon>Bacillati</taxon>
        <taxon>Bacillota</taxon>
        <taxon>Clostridia</taxon>
        <taxon>Eubacteriales</taxon>
        <taxon>Eubacteriaceae</taxon>
        <taxon>Eubacteriaceae incertae sedis</taxon>
        <taxon>Candidatus Allocopromorpha</taxon>
    </lineage>
</organism>
<comment type="caution">
    <text evidence="2">The sequence shown here is derived from an EMBL/GenBank/DDBJ whole genome shotgun (WGS) entry which is preliminary data.</text>
</comment>
<feature type="transmembrane region" description="Helical" evidence="1">
    <location>
        <begin position="32"/>
        <end position="52"/>
    </location>
</feature>